<dbReference type="STRING" id="1383.IV60_GL001053"/>
<comment type="caution">
    <text evidence="1">The sequence shown here is derived from an EMBL/GenBank/DDBJ whole genome shotgun (WGS) entry which is preliminary data.</text>
</comment>
<evidence type="ECO:0000313" key="2">
    <source>
        <dbReference type="Proteomes" id="UP000004070"/>
    </source>
</evidence>
<dbReference type="Proteomes" id="UP000004070">
    <property type="component" value="Unassembled WGS sequence"/>
</dbReference>
<evidence type="ECO:0000313" key="1">
    <source>
        <dbReference type="EMBL" id="EEE16747.1"/>
    </source>
</evidence>
<name>B9CP40_LANR4</name>
<dbReference type="Gene3D" id="3.40.960.10">
    <property type="entry name" value="VSR Endonuclease"/>
    <property type="match status" value="1"/>
</dbReference>
<dbReference type="EMBL" id="ACFE01000005">
    <property type="protein sequence ID" value="EEE16747.1"/>
    <property type="molecule type" value="Genomic_DNA"/>
</dbReference>
<dbReference type="eggNOG" id="COG2852">
    <property type="taxonomic scope" value="Bacteria"/>
</dbReference>
<dbReference type="AlphaFoldDB" id="B9CP40"/>
<gene>
    <name evidence="1" type="ORF">ATORI0001_0244</name>
</gene>
<protein>
    <recommendedName>
        <fullName evidence="3">DUF559 domain-containing protein</fullName>
    </recommendedName>
</protein>
<reference evidence="1 2" key="1">
    <citation type="submission" date="2009-01" db="EMBL/GenBank/DDBJ databases">
        <authorList>
            <person name="Madupu R."/>
            <person name="Sebastian Y."/>
            <person name="Durkin A.S."/>
            <person name="Torralba M."/>
            <person name="Methe B."/>
            <person name="Sutton G.G."/>
            <person name="Strausberg R.L."/>
            <person name="Nelson K.E."/>
        </authorList>
    </citation>
    <scope>NUCLEOTIDE SEQUENCE [LARGE SCALE GENOMIC DNA]</scope>
    <source>
        <strain evidence="1 2">ATCC 49626</strain>
    </source>
</reference>
<dbReference type="RefSeq" id="WP_003150626.1">
    <property type="nucleotide sequence ID" value="NZ_ACFE01000005.1"/>
</dbReference>
<evidence type="ECO:0008006" key="3">
    <source>
        <dbReference type="Google" id="ProtNLM"/>
    </source>
</evidence>
<sequence>MGRPIKKSMRVLISHKSALILMRQESFRRFAVAFGKNPHFAPREFPKLFDVAATHEVLQNLFKTQKNFPLDVLVSNPLCRHRSKKVSAYVFSKPLPENAVIHITGELYCVSPSFLPVVMSRTLSILELVFLISEICGLYTFKGDEEPVLYPHQFPLTSIASIQNTLKQLESGNAKTRVLKALSMCCGLAGSPMETKLYIRATLPFSKGGYNLGKIEVNKSVMVQRMTSRMRERSIRKPDLLFCFKDVPTQTEKRKWGIALEYNGRYHANQKQHRLDDIRRNELQALGIIEYVIWKEDYDDIVIMDNLFETIRNELNMPVHKPSQEKKKLELQKRLKLWSDLEQASRSYYQKLCAI</sequence>
<dbReference type="GeneID" id="84905214"/>
<organism evidence="1 2">
    <name type="scientific">Lancefieldella rimae (strain ATCC 49626 / DSM 7090 / CCUG 31168 / NBRC 15546 / VPI D140H-11A)</name>
    <name type="common">Atopobium rimae</name>
    <dbReference type="NCBI Taxonomy" id="553184"/>
    <lineage>
        <taxon>Bacteria</taxon>
        <taxon>Bacillati</taxon>
        <taxon>Actinomycetota</taxon>
        <taxon>Coriobacteriia</taxon>
        <taxon>Coriobacteriales</taxon>
        <taxon>Atopobiaceae</taxon>
        <taxon>Lancefieldella</taxon>
    </lineage>
</organism>
<accession>B9CP40</accession>
<proteinExistence type="predicted"/>